<name>A0A6N2N9C4_SALVM</name>
<sequence length="206" mass="24361">MNRVTVMARMINPITVPVPIQTFWKYTLTRSCRESIITRSDFHYFQAKFVDERRHRFTVTEPANNNLIFNEQIHNEERKLIFKQYQVPLNRGSQPGLPYDEIILIHGGIARILFTLQEELEDEHGIQQNHLHELHELIIAANFRITSFITEFDVFYTIFNGTDTDTDTTVLARSDNVIKSYRGMQIYFEEADVEFEPILHSENMEY</sequence>
<reference evidence="1" key="1">
    <citation type="submission" date="2019-03" db="EMBL/GenBank/DDBJ databases">
        <authorList>
            <person name="Mank J."/>
            <person name="Almeida P."/>
        </authorList>
    </citation>
    <scope>NUCLEOTIDE SEQUENCE</scope>
    <source>
        <strain evidence="1">78183</strain>
    </source>
</reference>
<protein>
    <submittedName>
        <fullName evidence="1">Uncharacterized protein</fullName>
    </submittedName>
</protein>
<dbReference type="EMBL" id="CAADRP010002218">
    <property type="protein sequence ID" value="VFU63572.1"/>
    <property type="molecule type" value="Genomic_DNA"/>
</dbReference>
<accession>A0A6N2N9C4</accession>
<organism evidence="1">
    <name type="scientific">Salix viminalis</name>
    <name type="common">Common osier</name>
    <name type="synonym">Basket willow</name>
    <dbReference type="NCBI Taxonomy" id="40686"/>
    <lineage>
        <taxon>Eukaryota</taxon>
        <taxon>Viridiplantae</taxon>
        <taxon>Streptophyta</taxon>
        <taxon>Embryophyta</taxon>
        <taxon>Tracheophyta</taxon>
        <taxon>Spermatophyta</taxon>
        <taxon>Magnoliopsida</taxon>
        <taxon>eudicotyledons</taxon>
        <taxon>Gunneridae</taxon>
        <taxon>Pentapetalae</taxon>
        <taxon>rosids</taxon>
        <taxon>fabids</taxon>
        <taxon>Malpighiales</taxon>
        <taxon>Salicaceae</taxon>
        <taxon>Saliceae</taxon>
        <taxon>Salix</taxon>
    </lineage>
</organism>
<evidence type="ECO:0000313" key="1">
    <source>
        <dbReference type="EMBL" id="VFU63572.1"/>
    </source>
</evidence>
<proteinExistence type="predicted"/>
<dbReference type="AlphaFoldDB" id="A0A6N2N9C4"/>
<gene>
    <name evidence="1" type="ORF">SVIM_LOCUS484565</name>
</gene>